<dbReference type="Pfam" id="PF13573">
    <property type="entry name" value="SprB"/>
    <property type="match status" value="4"/>
</dbReference>
<evidence type="ECO:0000313" key="4">
    <source>
        <dbReference type="Proteomes" id="UP001597061"/>
    </source>
</evidence>
<dbReference type="Proteomes" id="UP001597061">
    <property type="component" value="Unassembled WGS sequence"/>
</dbReference>
<dbReference type="Pfam" id="PF18962">
    <property type="entry name" value="Por_Secre_tail"/>
    <property type="match status" value="1"/>
</dbReference>
<gene>
    <name evidence="3" type="ORF">ACFQ1R_01295</name>
</gene>
<dbReference type="EMBL" id="JBHTJI010000001">
    <property type="protein sequence ID" value="MFD0988717.1"/>
    <property type="molecule type" value="Genomic_DNA"/>
</dbReference>
<dbReference type="NCBIfam" id="TIGR04183">
    <property type="entry name" value="Por_Secre_tail"/>
    <property type="match status" value="1"/>
</dbReference>
<keyword evidence="1" id="KW-0732">Signal</keyword>
<feature type="non-terminal residue" evidence="3">
    <location>
        <position position="1"/>
    </location>
</feature>
<dbReference type="InterPro" id="IPR025667">
    <property type="entry name" value="SprB_repeat"/>
</dbReference>
<accession>A0ABW3JE10</accession>
<protein>
    <submittedName>
        <fullName evidence="3">T9SS type A sorting domain-containing protein</fullName>
    </submittedName>
</protein>
<proteinExistence type="predicted"/>
<sequence>TCTVTDSNGCSSSQSFTVTQPTALVATATSQTNISCNGGSNGSATVSVSGGTPGYTYTWSPSGGTSATATGLAAGTYTVTVTDANSCQTIQSFTLTQPTALVATATSQTNISCNGGSNGSATVTASGGAGGYTYSWAPSGGTGATATGLSAGVYTVTITDANACTTTKSFTLTQPSAISVTPASQTNISCFAGSNGTASVNTPTGGSGGYTYNWTPGNPTGDGTKSVTGLTAGTWSCTVTDSNGCSTSQSFTLTQPASSVSATISSQTNVTCNGGTDGILAVTATGGIAPYTYLWSNSATTATITGIIAGTYSVTVTDANGCSSITSATITEPTAMDSTVNQNAAVLTANQTGVLYQWYKCPNILLNNETNQSFTATTNGDYKVVITNASCVVESVCITVSSLSNDTFDNKLKFTMYPNPSNGNIYVKSILGGDFQIINQLGQTVKTFKANINAETIIYVGDLSEGVYYIKARNKINASSKKLIIKK</sequence>
<organism evidence="3 4">
    <name type="scientific">Mariniflexile jejuense</name>
    <dbReference type="NCBI Taxonomy" id="1173582"/>
    <lineage>
        <taxon>Bacteria</taxon>
        <taxon>Pseudomonadati</taxon>
        <taxon>Bacteroidota</taxon>
        <taxon>Flavobacteriia</taxon>
        <taxon>Flavobacteriales</taxon>
        <taxon>Flavobacteriaceae</taxon>
        <taxon>Mariniflexile</taxon>
    </lineage>
</organism>
<evidence type="ECO:0000259" key="2">
    <source>
        <dbReference type="Pfam" id="PF18962"/>
    </source>
</evidence>
<name>A0ABW3JE10_9FLAO</name>
<reference evidence="4" key="1">
    <citation type="journal article" date="2019" name="Int. J. Syst. Evol. Microbiol.">
        <title>The Global Catalogue of Microorganisms (GCM) 10K type strain sequencing project: providing services to taxonomists for standard genome sequencing and annotation.</title>
        <authorList>
            <consortium name="The Broad Institute Genomics Platform"/>
            <consortium name="The Broad Institute Genome Sequencing Center for Infectious Disease"/>
            <person name="Wu L."/>
            <person name="Ma J."/>
        </authorList>
    </citation>
    <scope>NUCLEOTIDE SEQUENCE [LARGE SCALE GENOMIC DNA]</scope>
    <source>
        <strain evidence="4">CCUG 62414</strain>
    </source>
</reference>
<evidence type="ECO:0000313" key="3">
    <source>
        <dbReference type="EMBL" id="MFD0988717.1"/>
    </source>
</evidence>
<dbReference type="Gene3D" id="2.60.40.740">
    <property type="match status" value="4"/>
</dbReference>
<keyword evidence="4" id="KW-1185">Reference proteome</keyword>
<evidence type="ECO:0000256" key="1">
    <source>
        <dbReference type="ARBA" id="ARBA00022729"/>
    </source>
</evidence>
<dbReference type="RefSeq" id="WP_379924287.1">
    <property type="nucleotide sequence ID" value="NZ_JBHTJI010000001.1"/>
</dbReference>
<dbReference type="InterPro" id="IPR026444">
    <property type="entry name" value="Secre_tail"/>
</dbReference>
<feature type="domain" description="Secretion system C-terminal sorting" evidence="2">
    <location>
        <begin position="416"/>
        <end position="485"/>
    </location>
</feature>
<comment type="caution">
    <text evidence="3">The sequence shown here is derived from an EMBL/GenBank/DDBJ whole genome shotgun (WGS) entry which is preliminary data.</text>
</comment>